<reference evidence="2" key="1">
    <citation type="journal article" date="2020" name="bioRxiv">
        <title>Whole genome comparisons of ergot fungi reveals the divergence and evolution of species within the genus Claviceps are the result of varying mechanisms driving genome evolution and host range expansion.</title>
        <authorList>
            <person name="Wyka S.A."/>
            <person name="Mondo S.J."/>
            <person name="Liu M."/>
            <person name="Dettman J."/>
            <person name="Nalam V."/>
            <person name="Broders K.D."/>
        </authorList>
    </citation>
    <scope>NUCLEOTIDE SEQUENCE</scope>
    <source>
        <strain evidence="2">CCC 602</strain>
    </source>
</reference>
<organism evidence="2 3">
    <name type="scientific">Claviceps pusilla</name>
    <dbReference type="NCBI Taxonomy" id="123648"/>
    <lineage>
        <taxon>Eukaryota</taxon>
        <taxon>Fungi</taxon>
        <taxon>Dikarya</taxon>
        <taxon>Ascomycota</taxon>
        <taxon>Pezizomycotina</taxon>
        <taxon>Sordariomycetes</taxon>
        <taxon>Hypocreomycetidae</taxon>
        <taxon>Hypocreales</taxon>
        <taxon>Clavicipitaceae</taxon>
        <taxon>Claviceps</taxon>
    </lineage>
</organism>
<keyword evidence="3" id="KW-1185">Reference proteome</keyword>
<dbReference type="EMBL" id="SRPW01000910">
    <property type="protein sequence ID" value="KAG6011272.1"/>
    <property type="molecule type" value="Genomic_DNA"/>
</dbReference>
<dbReference type="AlphaFoldDB" id="A0A9P7NBC7"/>
<evidence type="ECO:0000313" key="2">
    <source>
        <dbReference type="EMBL" id="KAG6011272.1"/>
    </source>
</evidence>
<sequence length="123" mass="13397">MIRDYANQEQQAPVTLCRRRSGAPAASSTLGWECNGDSGRNGDSPSSCLDDSLVDGHVDDVAARDVPTASLPRPFWICIPSPADEADSDAVVTEAVVEDSFLKIDTRERRAIAHQEPISRRMQ</sequence>
<gene>
    <name evidence="2" type="ORF">E4U43_008446</name>
</gene>
<comment type="caution">
    <text evidence="2">The sequence shown here is derived from an EMBL/GenBank/DDBJ whole genome shotgun (WGS) entry which is preliminary data.</text>
</comment>
<feature type="region of interest" description="Disordered" evidence="1">
    <location>
        <begin position="1"/>
        <end position="53"/>
    </location>
</feature>
<accession>A0A9P7NBC7</accession>
<proteinExistence type="predicted"/>
<name>A0A9P7NBC7_9HYPO</name>
<evidence type="ECO:0000313" key="3">
    <source>
        <dbReference type="Proteomes" id="UP000748025"/>
    </source>
</evidence>
<dbReference type="Proteomes" id="UP000748025">
    <property type="component" value="Unassembled WGS sequence"/>
</dbReference>
<evidence type="ECO:0000256" key="1">
    <source>
        <dbReference type="SAM" id="MobiDB-lite"/>
    </source>
</evidence>
<protein>
    <submittedName>
        <fullName evidence="2">Uncharacterized protein</fullName>
    </submittedName>
</protein>